<evidence type="ECO:0000256" key="8">
    <source>
        <dbReference type="SAM" id="MobiDB-lite"/>
    </source>
</evidence>
<feature type="transmembrane region" description="Helical" evidence="7">
    <location>
        <begin position="98"/>
        <end position="129"/>
    </location>
</feature>
<feature type="region of interest" description="Disordered" evidence="8">
    <location>
        <begin position="22"/>
        <end position="91"/>
    </location>
</feature>
<dbReference type="KEGG" id="cme:CYME_CMG212C"/>
<dbReference type="PANTHER" id="PTHR11660:SF53">
    <property type="entry name" value="SOLUTE CARRIER FAMILY 40 MEMBER 3, CHLOROPLASTIC"/>
    <property type="match status" value="1"/>
</dbReference>
<feature type="transmembrane region" description="Helical" evidence="7">
    <location>
        <begin position="425"/>
        <end position="446"/>
    </location>
</feature>
<evidence type="ECO:0000256" key="6">
    <source>
        <dbReference type="ARBA" id="ARBA00023136"/>
    </source>
</evidence>
<keyword evidence="7" id="KW-0406">Ion transport</keyword>
<dbReference type="OrthoDB" id="648861at2759"/>
<feature type="transmembrane region" description="Helical" evidence="7">
    <location>
        <begin position="271"/>
        <end position="287"/>
    </location>
</feature>
<evidence type="ECO:0000256" key="3">
    <source>
        <dbReference type="ARBA" id="ARBA00022448"/>
    </source>
</evidence>
<dbReference type="GO" id="GO:0005381">
    <property type="term" value="F:iron ion transmembrane transporter activity"/>
    <property type="evidence" value="ECO:0007669"/>
    <property type="project" value="UniProtKB-UniRule"/>
</dbReference>
<keyword evidence="10" id="KW-1185">Reference proteome</keyword>
<evidence type="ECO:0000313" key="10">
    <source>
        <dbReference type="Proteomes" id="UP000007014"/>
    </source>
</evidence>
<name>M1V7E3_CYAM1</name>
<evidence type="ECO:0000313" key="9">
    <source>
        <dbReference type="EMBL" id="BAM79704.1"/>
    </source>
</evidence>
<feature type="compositionally biased region" description="Polar residues" evidence="8">
    <location>
        <begin position="22"/>
        <end position="32"/>
    </location>
</feature>
<comment type="similarity">
    <text evidence="2 7">Belongs to the ferroportin (FP) (TC 2.A.100) family. SLC40A subfamily.</text>
</comment>
<dbReference type="PANTHER" id="PTHR11660">
    <property type="entry name" value="SOLUTE CARRIER FAMILY 40 MEMBER"/>
    <property type="match status" value="1"/>
</dbReference>
<accession>M1V7E3</accession>
<dbReference type="AlphaFoldDB" id="M1V7E3"/>
<dbReference type="GO" id="GO:0016020">
    <property type="term" value="C:membrane"/>
    <property type="evidence" value="ECO:0007669"/>
    <property type="project" value="UniProtKB-SubCell"/>
</dbReference>
<feature type="region of interest" description="Disordered" evidence="8">
    <location>
        <begin position="596"/>
        <end position="616"/>
    </location>
</feature>
<dbReference type="Proteomes" id="UP000007014">
    <property type="component" value="Chromosome 7"/>
</dbReference>
<dbReference type="SUPFAM" id="SSF103473">
    <property type="entry name" value="MFS general substrate transporter"/>
    <property type="match status" value="1"/>
</dbReference>
<evidence type="ECO:0000256" key="7">
    <source>
        <dbReference type="RuleBase" id="RU365065"/>
    </source>
</evidence>
<dbReference type="OMA" id="VAMGHVM"/>
<reference evidence="9 10" key="1">
    <citation type="journal article" date="2004" name="Nature">
        <title>Genome sequence of the ultrasmall unicellular red alga Cyanidioschyzon merolae 10D.</title>
        <authorList>
            <person name="Matsuzaki M."/>
            <person name="Misumi O."/>
            <person name="Shin-i T."/>
            <person name="Maruyama S."/>
            <person name="Takahara M."/>
            <person name="Miyagishima S."/>
            <person name="Mori T."/>
            <person name="Nishida K."/>
            <person name="Yagisawa F."/>
            <person name="Nishida K."/>
            <person name="Yoshida Y."/>
            <person name="Nishimura Y."/>
            <person name="Nakao S."/>
            <person name="Kobayashi T."/>
            <person name="Momoyama Y."/>
            <person name="Higashiyama T."/>
            <person name="Minoda A."/>
            <person name="Sano M."/>
            <person name="Nomoto H."/>
            <person name="Oishi K."/>
            <person name="Hayashi H."/>
            <person name="Ohta F."/>
            <person name="Nishizaka S."/>
            <person name="Haga S."/>
            <person name="Miura S."/>
            <person name="Morishita T."/>
            <person name="Kabeya Y."/>
            <person name="Terasawa K."/>
            <person name="Suzuki Y."/>
            <person name="Ishii Y."/>
            <person name="Asakawa S."/>
            <person name="Takano H."/>
            <person name="Ohta N."/>
            <person name="Kuroiwa H."/>
            <person name="Tanaka K."/>
            <person name="Shimizu N."/>
            <person name="Sugano S."/>
            <person name="Sato N."/>
            <person name="Nozaki H."/>
            <person name="Ogasawara N."/>
            <person name="Kohara Y."/>
            <person name="Kuroiwa T."/>
        </authorList>
    </citation>
    <scope>NUCLEOTIDE SEQUENCE [LARGE SCALE GENOMIC DNA]</scope>
    <source>
        <strain evidence="9 10">10D</strain>
    </source>
</reference>
<dbReference type="InterPro" id="IPR036259">
    <property type="entry name" value="MFS_trans_sf"/>
</dbReference>
<comment type="subcellular location">
    <subcellularLocation>
        <location evidence="1 7">Membrane</location>
        <topology evidence="1 7">Multi-pass membrane protein</topology>
    </subcellularLocation>
</comment>
<feature type="compositionally biased region" description="Basic and acidic residues" evidence="8">
    <location>
        <begin position="599"/>
        <end position="616"/>
    </location>
</feature>
<feature type="transmembrane region" description="Helical" evidence="7">
    <location>
        <begin position="458"/>
        <end position="477"/>
    </location>
</feature>
<proteinExistence type="inferred from homology"/>
<reference evidence="9 10" key="2">
    <citation type="journal article" date="2007" name="BMC Biol.">
        <title>A 100%-complete sequence reveals unusually simple genomic features in the hot-spring red alga Cyanidioschyzon merolae.</title>
        <authorList>
            <person name="Nozaki H."/>
            <person name="Takano H."/>
            <person name="Misumi O."/>
            <person name="Terasawa K."/>
            <person name="Matsuzaki M."/>
            <person name="Maruyama S."/>
            <person name="Nishida K."/>
            <person name="Yagisawa F."/>
            <person name="Yoshida Y."/>
            <person name="Fujiwara T."/>
            <person name="Takio S."/>
            <person name="Tamura K."/>
            <person name="Chung S.J."/>
            <person name="Nakamura S."/>
            <person name="Kuroiwa H."/>
            <person name="Tanaka K."/>
            <person name="Sato N."/>
            <person name="Kuroiwa T."/>
        </authorList>
    </citation>
    <scope>NUCLEOTIDE SEQUENCE [LARGE SCALE GENOMIC DNA]</scope>
    <source>
        <strain evidence="9 10">10D</strain>
    </source>
</reference>
<feature type="transmembrane region" description="Helical" evidence="7">
    <location>
        <begin position="541"/>
        <end position="562"/>
    </location>
</feature>
<dbReference type="eggNOG" id="KOG2601">
    <property type="taxonomic scope" value="Eukaryota"/>
</dbReference>
<feature type="transmembrane region" description="Helical" evidence="7">
    <location>
        <begin position="175"/>
        <end position="199"/>
    </location>
</feature>
<dbReference type="Gramene" id="CMG212CT">
    <property type="protein sequence ID" value="CMG212CT"/>
    <property type="gene ID" value="CMG212C"/>
</dbReference>
<organism evidence="9 10">
    <name type="scientific">Cyanidioschyzon merolae (strain NIES-3377 / 10D)</name>
    <name type="common">Unicellular red alga</name>
    <dbReference type="NCBI Taxonomy" id="280699"/>
    <lineage>
        <taxon>Eukaryota</taxon>
        <taxon>Rhodophyta</taxon>
        <taxon>Bangiophyceae</taxon>
        <taxon>Cyanidiales</taxon>
        <taxon>Cyanidiaceae</taxon>
        <taxon>Cyanidioschyzon</taxon>
    </lineage>
</organism>
<dbReference type="RefSeq" id="XP_005535990.1">
    <property type="nucleotide sequence ID" value="XM_005535933.1"/>
</dbReference>
<gene>
    <name evidence="9" type="ORF">CYME_CMG212C</name>
</gene>
<feature type="transmembrane region" description="Helical" evidence="7">
    <location>
        <begin position="293"/>
        <end position="315"/>
    </location>
</feature>
<dbReference type="Pfam" id="PF06963">
    <property type="entry name" value="FPN1"/>
    <property type="match status" value="1"/>
</dbReference>
<evidence type="ECO:0000256" key="4">
    <source>
        <dbReference type="ARBA" id="ARBA00022692"/>
    </source>
</evidence>
<feature type="compositionally biased region" description="Polar residues" evidence="8">
    <location>
        <begin position="64"/>
        <end position="91"/>
    </location>
</feature>
<feature type="transmembrane region" description="Helical" evidence="7">
    <location>
        <begin position="502"/>
        <end position="520"/>
    </location>
</feature>
<keyword evidence="6 7" id="KW-0472">Membrane</keyword>
<sequence length="616" mass="67391">MCAEATAETCVVLAQPEKVATSGFQQAVTQKAQHVAESRSATVSADTEFLPPSESRRPPESDSGGTHASSEVESTPANDANRTGEPATQHSRQAKPSILAFLPLYTAYALICGVQRAFTFVVPIFLMIVSQRALNRTDGSFVPAAIYMLSSRGACFLLGPTVGKMLDWGWRFRTAAVASVLYGVSTSLCAIWMPLLARYRPNDQATAIPEGTLWFCVFGTIAALSEFALEISLWKRWLPLTVHAQQYQSGAIDGSKTEEQLAIANARMRRITMTIDIGMPLLVGWLLSSRGEVQGSVLVARFGAFLLAIQLVALFRASQICARGENVNASNEQQDAARRTGRKVQGTASTREEPIPSTTTRVAVAARTVYQHLRELFSSWRLYYEQETFVPSLAHVSLYFTVLSPGGLLFGFLTYCGVNGSTIGIFRAASAIIGILATFSFEILVTRLHWSVLQVGRVGVLCQLACLLPAQLLLWLVRVPEVPLPSAAQNSVAQITYQQPPLLIGVLVFVTLSRWGLWCWDTAETEIMQTMVDASAVGEVSAVEAALCSLAELLMYGVSFTLSSPRRFPTLATMSTMSISTGALAFHRWTKRQDRRRQHLDAETEREDRTPFESGV</sequence>
<keyword evidence="5 7" id="KW-1133">Transmembrane helix</keyword>
<keyword evidence="3 7" id="KW-0813">Transport</keyword>
<feature type="transmembrane region" description="Helical" evidence="7">
    <location>
        <begin position="211"/>
        <end position="229"/>
    </location>
</feature>
<dbReference type="GeneID" id="16993127"/>
<keyword evidence="4 7" id="KW-0812">Transmembrane</keyword>
<dbReference type="HOGENOM" id="CLU_443705_0_0_1"/>
<protein>
    <recommendedName>
        <fullName evidence="7">Solute carrier family 40 member</fullName>
    </recommendedName>
</protein>
<feature type="transmembrane region" description="Helical" evidence="7">
    <location>
        <begin position="141"/>
        <end position="163"/>
    </location>
</feature>
<dbReference type="STRING" id="280699.M1V7E3"/>
<dbReference type="EMBL" id="AP006489">
    <property type="protein sequence ID" value="BAM79704.1"/>
    <property type="molecule type" value="Genomic_DNA"/>
</dbReference>
<dbReference type="InterPro" id="IPR009716">
    <property type="entry name" value="Ferroportin-1"/>
</dbReference>
<feature type="region of interest" description="Disordered" evidence="8">
    <location>
        <begin position="331"/>
        <end position="356"/>
    </location>
</feature>
<comment type="function">
    <text evidence="7">May be involved in iron transport and iron homeostasis.</text>
</comment>
<evidence type="ECO:0000256" key="2">
    <source>
        <dbReference type="ARBA" id="ARBA00006279"/>
    </source>
</evidence>
<feature type="transmembrane region" description="Helical" evidence="7">
    <location>
        <begin position="389"/>
        <end position="413"/>
    </location>
</feature>
<feature type="transmembrane region" description="Helical" evidence="7">
    <location>
        <begin position="568"/>
        <end position="587"/>
    </location>
</feature>
<evidence type="ECO:0000256" key="5">
    <source>
        <dbReference type="ARBA" id="ARBA00022989"/>
    </source>
</evidence>
<evidence type="ECO:0000256" key="1">
    <source>
        <dbReference type="ARBA" id="ARBA00004141"/>
    </source>
</evidence>